<keyword evidence="6" id="KW-0061">Asparagine biosynthesis</keyword>
<accession>A0A7W9CD18</accession>
<dbReference type="Gene3D" id="3.60.20.10">
    <property type="entry name" value="Glutamine Phosphoribosylpyrophosphate, subunit 1, domain 1"/>
    <property type="match status" value="1"/>
</dbReference>
<evidence type="ECO:0000256" key="1">
    <source>
        <dbReference type="ARBA" id="ARBA00005187"/>
    </source>
</evidence>
<dbReference type="InterPro" id="IPR017932">
    <property type="entry name" value="GATase_2_dom"/>
</dbReference>
<dbReference type="GO" id="GO:0006529">
    <property type="term" value="P:asparagine biosynthetic process"/>
    <property type="evidence" value="ECO:0007669"/>
    <property type="project" value="UniProtKB-KW"/>
</dbReference>
<dbReference type="Pfam" id="PF00733">
    <property type="entry name" value="Asn_synthase"/>
    <property type="match status" value="1"/>
</dbReference>
<feature type="binding site" evidence="9">
    <location>
        <position position="77"/>
    </location>
    <ligand>
        <name>L-glutamine</name>
        <dbReference type="ChEBI" id="CHEBI:58359"/>
    </ligand>
</feature>
<dbReference type="InterPro" id="IPR029055">
    <property type="entry name" value="Ntn_hydrolases_N"/>
</dbReference>
<dbReference type="CDD" id="cd01991">
    <property type="entry name" value="Asn_synthase_B_C"/>
    <property type="match status" value="1"/>
</dbReference>
<reference evidence="12 13" key="1">
    <citation type="submission" date="2020-08" db="EMBL/GenBank/DDBJ databases">
        <title>Sequencing the genomes of 1000 actinobacteria strains.</title>
        <authorList>
            <person name="Klenk H.-P."/>
        </authorList>
    </citation>
    <scope>NUCLEOTIDE SEQUENCE [LARGE SCALE GENOMIC DNA]</scope>
    <source>
        <strain evidence="12 13">DSM 24823</strain>
    </source>
</reference>
<dbReference type="NCBIfam" id="TIGR01536">
    <property type="entry name" value="asn_synth_AEB"/>
    <property type="match status" value="1"/>
</dbReference>
<evidence type="ECO:0000259" key="11">
    <source>
        <dbReference type="PROSITE" id="PS51278"/>
    </source>
</evidence>
<dbReference type="CDD" id="cd00712">
    <property type="entry name" value="AsnB"/>
    <property type="match status" value="1"/>
</dbReference>
<dbReference type="Gene3D" id="3.40.50.620">
    <property type="entry name" value="HUPs"/>
    <property type="match status" value="1"/>
</dbReference>
<dbReference type="InterPro" id="IPR014729">
    <property type="entry name" value="Rossmann-like_a/b/a_fold"/>
</dbReference>
<dbReference type="PANTHER" id="PTHR43284:SF1">
    <property type="entry name" value="ASPARAGINE SYNTHETASE"/>
    <property type="match status" value="1"/>
</dbReference>
<evidence type="ECO:0000256" key="2">
    <source>
        <dbReference type="ARBA" id="ARBA00005752"/>
    </source>
</evidence>
<evidence type="ECO:0000256" key="3">
    <source>
        <dbReference type="ARBA" id="ARBA00012737"/>
    </source>
</evidence>
<keyword evidence="5 9" id="KW-0067">ATP-binding</keyword>
<keyword evidence="4 9" id="KW-0547">Nucleotide-binding</keyword>
<evidence type="ECO:0000313" key="12">
    <source>
        <dbReference type="EMBL" id="MBB5743362.1"/>
    </source>
</evidence>
<feature type="site" description="Important for beta-aspartyl-AMP intermediate formation" evidence="10">
    <location>
        <position position="345"/>
    </location>
</feature>
<protein>
    <recommendedName>
        <fullName evidence="3">asparagine synthase (glutamine-hydrolyzing)</fullName>
        <ecNumber evidence="3">6.3.5.4</ecNumber>
    </recommendedName>
</protein>
<dbReference type="PIRSF" id="PIRSF001589">
    <property type="entry name" value="Asn_synthetase_glu-h"/>
    <property type="match status" value="1"/>
</dbReference>
<evidence type="ECO:0000256" key="6">
    <source>
        <dbReference type="ARBA" id="ARBA00022888"/>
    </source>
</evidence>
<keyword evidence="12" id="KW-0436">Ligase</keyword>
<dbReference type="SUPFAM" id="SSF56235">
    <property type="entry name" value="N-terminal nucleophile aminohydrolases (Ntn hydrolases)"/>
    <property type="match status" value="1"/>
</dbReference>
<dbReference type="InterPro" id="IPR001962">
    <property type="entry name" value="Asn_synthase"/>
</dbReference>
<evidence type="ECO:0000256" key="5">
    <source>
        <dbReference type="ARBA" id="ARBA00022840"/>
    </source>
</evidence>
<feature type="domain" description="Glutamine amidotransferase type-2" evidence="11">
    <location>
        <begin position="1"/>
        <end position="190"/>
    </location>
</feature>
<dbReference type="Pfam" id="PF13537">
    <property type="entry name" value="GATase_7"/>
    <property type="match status" value="1"/>
</dbReference>
<evidence type="ECO:0000256" key="8">
    <source>
        <dbReference type="ARBA" id="ARBA00048741"/>
    </source>
</evidence>
<dbReference type="SUPFAM" id="SSF52402">
    <property type="entry name" value="Adenine nucleotide alpha hydrolases-like"/>
    <property type="match status" value="1"/>
</dbReference>
<dbReference type="InterPro" id="IPR006426">
    <property type="entry name" value="Asn_synth_AEB"/>
</dbReference>
<keyword evidence="6" id="KW-0028">Amino-acid biosynthesis</keyword>
<evidence type="ECO:0000313" key="13">
    <source>
        <dbReference type="Proteomes" id="UP000517712"/>
    </source>
</evidence>
<dbReference type="EC" id="6.3.5.4" evidence="3"/>
<dbReference type="InterPro" id="IPR033738">
    <property type="entry name" value="AsnB_N"/>
</dbReference>
<dbReference type="EMBL" id="JACHMU010000001">
    <property type="protein sequence ID" value="MBB5743362.1"/>
    <property type="molecule type" value="Genomic_DNA"/>
</dbReference>
<gene>
    <name evidence="12" type="ORF">HD600_001859</name>
</gene>
<dbReference type="GO" id="GO:0005524">
    <property type="term" value="F:ATP binding"/>
    <property type="evidence" value="ECO:0007669"/>
    <property type="project" value="UniProtKB-KW"/>
</dbReference>
<evidence type="ECO:0000256" key="7">
    <source>
        <dbReference type="ARBA" id="ARBA00022962"/>
    </source>
</evidence>
<proteinExistence type="inferred from homology"/>
<comment type="caution">
    <text evidence="12">The sequence shown here is derived from an EMBL/GenBank/DDBJ whole genome shotgun (WGS) entry which is preliminary data.</text>
</comment>
<comment type="pathway">
    <text evidence="1">Amino-acid biosynthesis; L-asparagine biosynthesis; L-asparagine from L-aspartate (L-Gln route): step 1/1.</text>
</comment>
<comment type="catalytic activity">
    <reaction evidence="8">
        <text>L-aspartate + L-glutamine + ATP + H2O = L-asparagine + L-glutamate + AMP + diphosphate + H(+)</text>
        <dbReference type="Rhea" id="RHEA:12228"/>
        <dbReference type="ChEBI" id="CHEBI:15377"/>
        <dbReference type="ChEBI" id="CHEBI:15378"/>
        <dbReference type="ChEBI" id="CHEBI:29985"/>
        <dbReference type="ChEBI" id="CHEBI:29991"/>
        <dbReference type="ChEBI" id="CHEBI:30616"/>
        <dbReference type="ChEBI" id="CHEBI:33019"/>
        <dbReference type="ChEBI" id="CHEBI:58048"/>
        <dbReference type="ChEBI" id="CHEBI:58359"/>
        <dbReference type="ChEBI" id="CHEBI:456215"/>
        <dbReference type="EC" id="6.3.5.4"/>
    </reaction>
</comment>
<name>A0A7W9CD18_9MICO</name>
<comment type="similarity">
    <text evidence="2">Belongs to the asparagine synthetase family.</text>
</comment>
<evidence type="ECO:0000256" key="9">
    <source>
        <dbReference type="PIRSR" id="PIRSR001589-2"/>
    </source>
</evidence>
<keyword evidence="7" id="KW-0315">Glutamine amidotransferase</keyword>
<dbReference type="PANTHER" id="PTHR43284">
    <property type="entry name" value="ASPARAGINE SYNTHETASE (GLUTAMINE-HYDROLYZING)"/>
    <property type="match status" value="1"/>
</dbReference>
<dbReference type="Proteomes" id="UP000517712">
    <property type="component" value="Unassembled WGS sequence"/>
</dbReference>
<evidence type="ECO:0000256" key="4">
    <source>
        <dbReference type="ARBA" id="ARBA00022741"/>
    </source>
</evidence>
<sequence>MMGALRHRGPDGSGWYLDDEVALGHTRLSIIDVRGGTQPMAGEDEHVWVTFNGEIFNYVELRDELRARGHRFRTASDTEVIVHAWEEWDTGCFARFNGQWAIALWDRRTRRLVLSRDRFGIHPLHYAQIGRRVVFASEVKALFCDPAVPRELDPDGVDELLTFWSPAAPQTLFTGVRQVVPGTCLIFDEAGVHTHEYWHPTFPDRGAEESQDLRENAERLRDAVAEATRLRFRRSDVPVGAYLSGGIDSAVTAATIAATAETDVHTFSLRFADAEFDEGPHQQLMHERLGTTHRELVVSGRDIADGLPQAVWQAETAFLRSAPVPMMLLSQLVRAEGYKVVVTGEGADEVLAGYDIFREAKVRAFIARDPDSPMRRRAIELLYPWMRRSPTQVPAFAQSFFGSDVDEADPAVSHRPRWRSTAGIKPMLHPSRRTEREQAAASRLLDTMPAGASRWDPLSRAQWLEMRTLLSGYLLSTQGDRMLMANSVEGRFPFLDHHVFALAAQFPARQKILGLDEKHLLKRAFSDLVPREIVQRPKQPYRVPDASSFFGDRPPEWMTEDVSPRAVEDAGIWNPRAVELLIEKCRRVQGHGMGNTDSMRLMAVLTSQLLHRMFIREWRAPAPDPPGPVTCFDRRSAERTAGIEKGTHHE</sequence>
<dbReference type="AlphaFoldDB" id="A0A7W9CD18"/>
<keyword evidence="13" id="KW-1185">Reference proteome</keyword>
<dbReference type="InterPro" id="IPR051786">
    <property type="entry name" value="ASN_synthetase/amidase"/>
</dbReference>
<dbReference type="PROSITE" id="PS51278">
    <property type="entry name" value="GATASE_TYPE_2"/>
    <property type="match status" value="1"/>
</dbReference>
<organism evidence="12 13">
    <name type="scientific">Microbacterium ginsengiterrae</name>
    <dbReference type="NCBI Taxonomy" id="546115"/>
    <lineage>
        <taxon>Bacteria</taxon>
        <taxon>Bacillati</taxon>
        <taxon>Actinomycetota</taxon>
        <taxon>Actinomycetes</taxon>
        <taxon>Micrococcales</taxon>
        <taxon>Microbacteriaceae</taxon>
        <taxon>Microbacterium</taxon>
    </lineage>
</organism>
<dbReference type="GO" id="GO:0004066">
    <property type="term" value="F:asparagine synthase (glutamine-hydrolyzing) activity"/>
    <property type="evidence" value="ECO:0007669"/>
    <property type="project" value="UniProtKB-EC"/>
</dbReference>
<evidence type="ECO:0000256" key="10">
    <source>
        <dbReference type="PIRSR" id="PIRSR001589-3"/>
    </source>
</evidence>
<dbReference type="GO" id="GO:0005829">
    <property type="term" value="C:cytosol"/>
    <property type="evidence" value="ECO:0007669"/>
    <property type="project" value="TreeGrafter"/>
</dbReference>